<dbReference type="Proteomes" id="UP001500642">
    <property type="component" value="Unassembled WGS sequence"/>
</dbReference>
<name>A0ABP8J2Y3_9MICO</name>
<feature type="transmembrane region" description="Helical" evidence="1">
    <location>
        <begin position="92"/>
        <end position="114"/>
    </location>
</feature>
<keyword evidence="1" id="KW-0472">Membrane</keyword>
<evidence type="ECO:0008006" key="4">
    <source>
        <dbReference type="Google" id="ProtNLM"/>
    </source>
</evidence>
<sequence length="147" mass="14450">MTGPPVASASAVSAAAAPLALGVPEAPGLGLGALAGLLVLFVAVVALGVVVHRPIKAAADGRLGPEGSGGIRTSATLRSPEAWQLGHQAAMIYVRAMPAVMVLAVLGGIAGTLWGGAMVGFAVGLVGLAIEVFIIAMARIFAHIAAR</sequence>
<evidence type="ECO:0000313" key="2">
    <source>
        <dbReference type="EMBL" id="GAA4384086.1"/>
    </source>
</evidence>
<gene>
    <name evidence="2" type="ORF">GCM10023167_04390</name>
</gene>
<keyword evidence="3" id="KW-1185">Reference proteome</keyword>
<reference evidence="3" key="1">
    <citation type="journal article" date="2019" name="Int. J. Syst. Evol. Microbiol.">
        <title>The Global Catalogue of Microorganisms (GCM) 10K type strain sequencing project: providing services to taxonomists for standard genome sequencing and annotation.</title>
        <authorList>
            <consortium name="The Broad Institute Genomics Platform"/>
            <consortium name="The Broad Institute Genome Sequencing Center for Infectious Disease"/>
            <person name="Wu L."/>
            <person name="Ma J."/>
        </authorList>
    </citation>
    <scope>NUCLEOTIDE SEQUENCE [LARGE SCALE GENOMIC DNA]</scope>
    <source>
        <strain evidence="3">JCM 17808</strain>
    </source>
</reference>
<proteinExistence type="predicted"/>
<protein>
    <recommendedName>
        <fullName evidence="4">SdpI/YhfL protein family protein</fullName>
    </recommendedName>
</protein>
<dbReference type="EMBL" id="BAABGL010000002">
    <property type="protein sequence ID" value="GAA4384086.1"/>
    <property type="molecule type" value="Genomic_DNA"/>
</dbReference>
<evidence type="ECO:0000313" key="3">
    <source>
        <dbReference type="Proteomes" id="UP001500642"/>
    </source>
</evidence>
<dbReference type="Pfam" id="PF13630">
    <property type="entry name" value="SdpI"/>
    <property type="match status" value="1"/>
</dbReference>
<keyword evidence="1" id="KW-0812">Transmembrane</keyword>
<evidence type="ECO:0000256" key="1">
    <source>
        <dbReference type="SAM" id="Phobius"/>
    </source>
</evidence>
<feature type="transmembrane region" description="Helical" evidence="1">
    <location>
        <begin position="32"/>
        <end position="52"/>
    </location>
</feature>
<accession>A0ABP8J2Y3</accession>
<feature type="transmembrane region" description="Helical" evidence="1">
    <location>
        <begin position="120"/>
        <end position="142"/>
    </location>
</feature>
<keyword evidence="1" id="KW-1133">Transmembrane helix</keyword>
<dbReference type="InterPro" id="IPR025962">
    <property type="entry name" value="SdpI/YhfL"/>
</dbReference>
<organism evidence="2 3">
    <name type="scientific">Brevibacterium pityocampae</name>
    <dbReference type="NCBI Taxonomy" id="506594"/>
    <lineage>
        <taxon>Bacteria</taxon>
        <taxon>Bacillati</taxon>
        <taxon>Actinomycetota</taxon>
        <taxon>Actinomycetes</taxon>
        <taxon>Micrococcales</taxon>
        <taxon>Brevibacteriaceae</taxon>
        <taxon>Brevibacterium</taxon>
    </lineage>
</organism>
<comment type="caution">
    <text evidence="2">The sequence shown here is derived from an EMBL/GenBank/DDBJ whole genome shotgun (WGS) entry which is preliminary data.</text>
</comment>